<feature type="region of interest" description="Disordered" evidence="1">
    <location>
        <begin position="2003"/>
        <end position="2022"/>
    </location>
</feature>
<feature type="compositionally biased region" description="Basic and acidic residues" evidence="1">
    <location>
        <begin position="205"/>
        <end position="250"/>
    </location>
</feature>
<dbReference type="Gene3D" id="2.30.30.140">
    <property type="match status" value="5"/>
</dbReference>
<dbReference type="GO" id="GO:0007283">
    <property type="term" value="P:spermatogenesis"/>
    <property type="evidence" value="ECO:0007669"/>
    <property type="project" value="TreeGrafter"/>
</dbReference>
<organism evidence="3">
    <name type="scientific">Timema shepardi</name>
    <name type="common">Walking stick</name>
    <dbReference type="NCBI Taxonomy" id="629360"/>
    <lineage>
        <taxon>Eukaryota</taxon>
        <taxon>Metazoa</taxon>
        <taxon>Ecdysozoa</taxon>
        <taxon>Arthropoda</taxon>
        <taxon>Hexapoda</taxon>
        <taxon>Insecta</taxon>
        <taxon>Pterygota</taxon>
        <taxon>Neoptera</taxon>
        <taxon>Polyneoptera</taxon>
        <taxon>Phasmatodea</taxon>
        <taxon>Timematodea</taxon>
        <taxon>Timematoidea</taxon>
        <taxon>Timematidae</taxon>
        <taxon>Timema</taxon>
    </lineage>
</organism>
<dbReference type="InterPro" id="IPR002999">
    <property type="entry name" value="Tudor"/>
</dbReference>
<dbReference type="PANTHER" id="PTHR22948:SF29">
    <property type="entry name" value="FI02030P-RELATED"/>
    <property type="match status" value="1"/>
</dbReference>
<feature type="compositionally biased region" description="Basic and acidic residues" evidence="1">
    <location>
        <begin position="1562"/>
        <end position="1571"/>
    </location>
</feature>
<feature type="domain" description="Tudor" evidence="2">
    <location>
        <begin position="1078"/>
        <end position="1136"/>
    </location>
</feature>
<dbReference type="SMART" id="SM00333">
    <property type="entry name" value="TUDOR"/>
    <property type="match status" value="5"/>
</dbReference>
<evidence type="ECO:0000256" key="1">
    <source>
        <dbReference type="SAM" id="MobiDB-lite"/>
    </source>
</evidence>
<evidence type="ECO:0000259" key="2">
    <source>
        <dbReference type="PROSITE" id="PS50304"/>
    </source>
</evidence>
<sequence>MIPATAKKLHLTRLWGMCSLAHDVKGKKVRRESRADQDQESWRKKRDDDSGKPRQTKSDGNWREGRGEKKWGGSGDRVNDRRGREADEELSEGRNQFSSRGSGDDRRGGKPWQDRKRYGQDDNTQGDEDRSRNKYGSRGDGEEHRGGKPWQERKRFGQEDNAQGGEEDRSRNKYGSRGDGEEHRGGKPWQERKRFAQEDNAQGGEEDRSRNKYGSRGDGEEHRGGKPWQERKRFGQDDNYSRDNKNKYENSDNGGRYKNKWEDKNDNEKNWKSRDNGSNFRRVGSGRFEQKDDKDNGNSNERKSWNNRGDHISPVILLVIQSILDLYVLSFPHPFPIQLDNNCINFPIKLKSTYSKHQCNNFTPVSVNFENTQGLQTSVESGDTWDDEPKSVTVVSLVTDLPSAVIKVGDTKTVEIVYAVSPENFYVQVTPDNAKLIEMMDRMALEYGEGTKTALPLIKPGAICVARYSVDEMWYRGVVKSVGDTTALVSFPDYGNMEDVPLTDIMGITHEFSQLPVQGIKCALLASLASSSEWSEDEINNFVTLTELNEIEAHFVCLREECFKVVLKNKQTGEVINEKFGASSQTIETAIQDAKPTVKQFVPQVSSFRESTAEYVDEGERFLEPQVPLSENIDVIITWFISPEEFYCQSLKNSQEIKSMMTEIQLVYCRSPRRKKNLDLGSPVIAKFRSDNVFYRAEIFEKIGESFIVKFVDFGNKDIFTKFELWDIEKQFMVLPKQAIHSFLKDIKPAQLSWPVGVSEIDSYFNSEKFNCMFHTNVDGRFCATLSQNGKNVGDELVSKGLAIMSPPQDLFVYGSTCDNGTGETTQKPAIDPPAGVIRQITCYIVTRLTGYSTTHASSMASNIQQRVFFSHTNLLISIHTSPKNVAPLSDDQLVLNALCISSPDSEQWYRAMVLDCTNTSGVLVNYLDYGDTDEVSKDKLLEIPASLASFPGQALECSLTGIDLNPPNSDLEEQFKEFLEDQDVIMHVDSITENRLNVTLYDTDGKKFELINHLGNETFQVDPLCPQLIRGQAQVWVSHVEGTKLYLQTVKDADVLAVLLEQLFSFYETESQGTALDANVGQLCAAKSSKDDGWYRAKVLSVSKDDACVVFLDYGNSETIPLSNLRVLDVSFHVPNIMSFCVILPVEPTVPIEEFTEKVNNLTFEKEFVASFILSEGKWLAELVHNDCSLSAQLVSLNFATRITGTQFATEQVISDELLAQETKLSVFLSHIESPALFWVQNAGDAAAIEAMQFELQTKADDLQIIETLPDEDTLLAALYDESWYRAKVLETDNNLITVVFVDYGNTDVIDITSGSLRTLPDELKQNPGFAIKCKFSLEPVEGSEWSAESMERFESLLESEDPLTVEILSGEEVKMVNMFSSDKSIADILVVEGFALLTSDIEGPIPPEDYIVIEGQHCSQNLNKIKVQDIEQQSKDINKLEINDSEQHSQDINEVEVKDIEHNSQDTNEIGAEDSEQHSQDTNEVEVKNSEHNSQDTNDVEVEDNEHRSQNTNEVEVKNSEHNSQDTNEIEAEDSAHHSQNTNEVEVEDSEHCSQNTNEVEVKDNEHHSQNTNEVEVGDSEQHSQDTNEVEVEDSAHHSQNTKEVEVRDSEQHSQDTNEVEVEDSEQHSQDTNEVEVEDSAQHSQDTNEVEVEDSEQHSQVTIKVEVDIEHNPQDINKVGVNNSEQHSQDTTEVEVKDSECESQNITEVEVKHSEQHLQDINEVKIEDSEQFLQDNNRLEVKANEHHSQDINEVKVEGSEQLSQEIVGVEDSEQHSQYGDCIESLNSSLQTIKNDIHDKPLIDHSKENYFPGESLINKPASESCLQIQNPGGVESQKQDFPLDQEDIDEATVSAVDTTENATVVLSNDFTLHITEKQSKINGIDESLEGTNSLLNNTLEMTKATVTHKTEHTEKIIKQISVEMKKPNSLPCSPIVSRSDKIVPGSISRGISQEEIMAAHVYNRSLTPKLSHSEKIVPGSISRGDSKESIYTTQEDLSISLPTTPRRLHTDAPKEESIHYNTPKLDYADRIVPGSISRGTSEEYLSEVMRSPKKPHSEKIVRGSVVTDESVAEESPQADNSNGNSYQPCENEPDQMIGQSTKDPGRDDDGVSKENTSKVRMWKIFHAHGGPVVPRIIYMCPAHLTSGLLSVGLAGAAGVSHPVRPPVKRTTKWEGWGGRRKDSRQRESQWERGNHHRRLKEHGLWRGPGSREGGWRGLCKCRVKIQGPTEQWGTTPSHNTAHSVAYLLS</sequence>
<feature type="compositionally biased region" description="Basic and acidic residues" evidence="1">
    <location>
        <begin position="102"/>
        <end position="120"/>
    </location>
</feature>
<feature type="compositionally biased region" description="Basic and acidic residues" evidence="1">
    <location>
        <begin position="166"/>
        <end position="197"/>
    </location>
</feature>
<dbReference type="InterPro" id="IPR050621">
    <property type="entry name" value="Tudor_domain_containing"/>
</dbReference>
<feature type="compositionally biased region" description="Basic and acidic residues" evidence="1">
    <location>
        <begin position="1477"/>
        <end position="1496"/>
    </location>
</feature>
<dbReference type="GO" id="GO:0043186">
    <property type="term" value="C:P granule"/>
    <property type="evidence" value="ECO:0007669"/>
    <property type="project" value="TreeGrafter"/>
</dbReference>
<feature type="region of interest" description="Disordered" evidence="1">
    <location>
        <begin position="2166"/>
        <end position="2196"/>
    </location>
</feature>
<feature type="compositionally biased region" description="Basic and acidic residues" evidence="1">
    <location>
        <begin position="2009"/>
        <end position="2019"/>
    </location>
</feature>
<dbReference type="InterPro" id="IPR035437">
    <property type="entry name" value="SNase_OB-fold_sf"/>
</dbReference>
<dbReference type="SUPFAM" id="SSF63748">
    <property type="entry name" value="Tudor/PWWP/MBT"/>
    <property type="match status" value="5"/>
</dbReference>
<dbReference type="Gene3D" id="2.40.50.90">
    <property type="match status" value="5"/>
</dbReference>
<feature type="domain" description="Tudor" evidence="2">
    <location>
        <begin position="457"/>
        <end position="515"/>
    </location>
</feature>
<feature type="compositionally biased region" description="Basic and acidic residues" evidence="1">
    <location>
        <begin position="1689"/>
        <end position="1698"/>
    </location>
</feature>
<protein>
    <recommendedName>
        <fullName evidence="2">Tudor domain-containing protein</fullName>
    </recommendedName>
</protein>
<feature type="domain" description="Tudor" evidence="2">
    <location>
        <begin position="1268"/>
        <end position="1328"/>
    </location>
</feature>
<dbReference type="Pfam" id="PF00567">
    <property type="entry name" value="TUDOR"/>
    <property type="match status" value="5"/>
</dbReference>
<feature type="region of interest" description="Disordered" evidence="1">
    <location>
        <begin position="1472"/>
        <end position="1698"/>
    </location>
</feature>
<feature type="domain" description="Tudor" evidence="2">
    <location>
        <begin position="677"/>
        <end position="735"/>
    </location>
</feature>
<feature type="compositionally biased region" description="Basic and acidic residues" evidence="1">
    <location>
        <begin position="259"/>
        <end position="275"/>
    </location>
</feature>
<feature type="compositionally biased region" description="Polar residues" evidence="1">
    <location>
        <begin position="2078"/>
        <end position="2089"/>
    </location>
</feature>
<feature type="region of interest" description="Disordered" evidence="1">
    <location>
        <begin position="22"/>
        <end position="307"/>
    </location>
</feature>
<gene>
    <name evidence="3" type="ORF">TSIB3V08_LOCUS1956</name>
</gene>
<accession>A0A7R9ANQ0</accession>
<dbReference type="PROSITE" id="PS50304">
    <property type="entry name" value="TUDOR"/>
    <property type="match status" value="5"/>
</dbReference>
<feature type="region of interest" description="Disordered" evidence="1">
    <location>
        <begin position="2047"/>
        <end position="2115"/>
    </location>
</feature>
<dbReference type="GO" id="GO:0030719">
    <property type="term" value="P:P granule organization"/>
    <property type="evidence" value="ECO:0007669"/>
    <property type="project" value="TreeGrafter"/>
</dbReference>
<dbReference type="CDD" id="cd20379">
    <property type="entry name" value="Tudor_dTUD-like"/>
    <property type="match status" value="1"/>
</dbReference>
<dbReference type="FunFam" id="2.30.30.140:FF:000018">
    <property type="entry name" value="Serine/threonine-protein kinase 31"/>
    <property type="match status" value="1"/>
</dbReference>
<proteinExistence type="predicted"/>
<feature type="compositionally biased region" description="Basic and acidic residues" evidence="1">
    <location>
        <begin position="2104"/>
        <end position="2115"/>
    </location>
</feature>
<feature type="compositionally biased region" description="Basic and acidic residues" evidence="1">
    <location>
        <begin position="22"/>
        <end position="85"/>
    </location>
</feature>
<feature type="compositionally biased region" description="Basic and acidic residues" evidence="1">
    <location>
        <begin position="2178"/>
        <end position="2194"/>
    </location>
</feature>
<feature type="compositionally biased region" description="Basic and acidic residues" evidence="1">
    <location>
        <begin position="127"/>
        <end position="158"/>
    </location>
</feature>
<evidence type="ECO:0000313" key="3">
    <source>
        <dbReference type="EMBL" id="CAD7257699.1"/>
    </source>
</evidence>
<dbReference type="GO" id="GO:0034587">
    <property type="term" value="P:piRNA processing"/>
    <property type="evidence" value="ECO:0007669"/>
    <property type="project" value="TreeGrafter"/>
</dbReference>
<feature type="compositionally biased region" description="Basic and acidic residues" evidence="1">
    <location>
        <begin position="288"/>
        <end position="307"/>
    </location>
</feature>
<reference evidence="3" key="1">
    <citation type="submission" date="2020-11" db="EMBL/GenBank/DDBJ databases">
        <authorList>
            <person name="Tran Van P."/>
        </authorList>
    </citation>
    <scope>NUCLEOTIDE SEQUENCE</scope>
</reference>
<feature type="domain" description="Tudor" evidence="2">
    <location>
        <begin position="893"/>
        <end position="951"/>
    </location>
</feature>
<feature type="compositionally biased region" description="Basic and acidic residues" evidence="1">
    <location>
        <begin position="1507"/>
        <end position="1526"/>
    </location>
</feature>
<dbReference type="EMBL" id="OC000566">
    <property type="protein sequence ID" value="CAD7257699.1"/>
    <property type="molecule type" value="Genomic_DNA"/>
</dbReference>
<name>A0A7R9ANQ0_TIMSH</name>
<feature type="compositionally biased region" description="Basic and acidic residues" evidence="1">
    <location>
        <begin position="1596"/>
        <end position="1618"/>
    </location>
</feature>
<dbReference type="PANTHER" id="PTHR22948">
    <property type="entry name" value="TUDOR DOMAIN CONTAINING PROTEIN"/>
    <property type="match status" value="1"/>
</dbReference>